<protein>
    <submittedName>
        <fullName evidence="1">Uncharacterized protein</fullName>
    </submittedName>
</protein>
<organism evidence="1 2">
    <name type="scientific">Daphnia magna</name>
    <dbReference type="NCBI Taxonomy" id="35525"/>
    <lineage>
        <taxon>Eukaryota</taxon>
        <taxon>Metazoa</taxon>
        <taxon>Ecdysozoa</taxon>
        <taxon>Arthropoda</taxon>
        <taxon>Crustacea</taxon>
        <taxon>Branchiopoda</taxon>
        <taxon>Diplostraca</taxon>
        <taxon>Cladocera</taxon>
        <taxon>Anomopoda</taxon>
        <taxon>Daphniidae</taxon>
        <taxon>Daphnia</taxon>
    </lineage>
</organism>
<dbReference type="EMBL" id="JAOYFB010000036">
    <property type="protein sequence ID" value="KAK4019846.1"/>
    <property type="molecule type" value="Genomic_DNA"/>
</dbReference>
<dbReference type="Proteomes" id="UP001234178">
    <property type="component" value="Unassembled WGS sequence"/>
</dbReference>
<keyword evidence="2" id="KW-1185">Reference proteome</keyword>
<evidence type="ECO:0000313" key="1">
    <source>
        <dbReference type="EMBL" id="KAK4019846.1"/>
    </source>
</evidence>
<proteinExistence type="predicted"/>
<sequence length="166" mass="18737">MRRVYDKVETIGPAASFDVDGILYVVQFESEGKKRIRTQRRPHVGCVSFAFIDCTVHNTRNTEHSARLPYSTWLDGLTHLSRSRERKHLSVTLPTSLRAFETQWQQCRGDLSGHLNPPFLPSAASPDDYPTTSFTPPAFSSTCWAALFSGATQGKRLQSLPRLRLE</sequence>
<comment type="caution">
    <text evidence="1">The sequence shown here is derived from an EMBL/GenBank/DDBJ whole genome shotgun (WGS) entry which is preliminary data.</text>
</comment>
<gene>
    <name evidence="1" type="ORF">OUZ56_001851</name>
</gene>
<evidence type="ECO:0000313" key="2">
    <source>
        <dbReference type="Proteomes" id="UP001234178"/>
    </source>
</evidence>
<name>A0ABR0A3X2_9CRUS</name>
<reference evidence="1 2" key="1">
    <citation type="journal article" date="2023" name="Nucleic Acids Res.">
        <title>The hologenome of Daphnia magna reveals possible DNA methylation and microbiome-mediated evolution of the host genome.</title>
        <authorList>
            <person name="Chaturvedi A."/>
            <person name="Li X."/>
            <person name="Dhandapani V."/>
            <person name="Marshall H."/>
            <person name="Kissane S."/>
            <person name="Cuenca-Cambronero M."/>
            <person name="Asole G."/>
            <person name="Calvet F."/>
            <person name="Ruiz-Romero M."/>
            <person name="Marangio P."/>
            <person name="Guigo R."/>
            <person name="Rago D."/>
            <person name="Mirbahai L."/>
            <person name="Eastwood N."/>
            <person name="Colbourne J.K."/>
            <person name="Zhou J."/>
            <person name="Mallon E."/>
            <person name="Orsini L."/>
        </authorList>
    </citation>
    <scope>NUCLEOTIDE SEQUENCE [LARGE SCALE GENOMIC DNA]</scope>
    <source>
        <strain evidence="1">LRV0_1</strain>
    </source>
</reference>
<accession>A0ABR0A3X2</accession>
<feature type="non-terminal residue" evidence="1">
    <location>
        <position position="166"/>
    </location>
</feature>